<evidence type="ECO:0000313" key="3">
    <source>
        <dbReference type="EMBL" id="RTY39178.1"/>
    </source>
</evidence>
<evidence type="ECO:0000313" key="2">
    <source>
        <dbReference type="EMBL" id="MWV53616.1"/>
    </source>
</evidence>
<dbReference type="AlphaFoldDB" id="A0A3S0U232"/>
<comment type="caution">
    <text evidence="3">The sequence shown here is derived from an EMBL/GenBank/DDBJ whole genome shotgun (WGS) entry which is preliminary data.</text>
</comment>
<dbReference type="InterPro" id="IPR003489">
    <property type="entry name" value="RHF/RaiA"/>
</dbReference>
<sequence length="106" mass="11953">MTKDVTGETLNVKVTLRHSSNHSTIEEYARAAVQELARLYPDMTSSHVILDHQKNDYEKNKIAEITVHVPQHDFVAKDAGPAYEACIDACVSALGRQLQKHKEKMH</sequence>
<dbReference type="EMBL" id="VMRG01000001">
    <property type="protein sequence ID" value="KAA6233039.1"/>
    <property type="molecule type" value="Genomic_DNA"/>
</dbReference>
<dbReference type="Proteomes" id="UP000327458">
    <property type="component" value="Unassembled WGS sequence"/>
</dbReference>
<dbReference type="Proteomes" id="UP000489351">
    <property type="component" value="Unassembled WGS sequence"/>
</dbReference>
<dbReference type="EMBL" id="WUBZ01000002">
    <property type="protein sequence ID" value="MWV53616.1"/>
    <property type="molecule type" value="Genomic_DNA"/>
</dbReference>
<gene>
    <name evidence="3" type="ORF">EKD02_03535</name>
    <name evidence="1" type="ORF">FP507_08260</name>
    <name evidence="2" type="ORF">GJ685_00880</name>
</gene>
<evidence type="ECO:0000313" key="5">
    <source>
        <dbReference type="Proteomes" id="UP000327458"/>
    </source>
</evidence>
<dbReference type="InterPro" id="IPR036567">
    <property type="entry name" value="RHF-like"/>
</dbReference>
<reference evidence="1 5" key="2">
    <citation type="submission" date="2019-07" db="EMBL/GenBank/DDBJ databases">
        <title>Draft genome Sequence of Chlorobium phaeovibrioides sp. strain PhvTcv-s14, from the Phylum Chlorobi.</title>
        <authorList>
            <person name="Babenko V."/>
            <person name="Boldyreva D."/>
            <person name="Kanygina A."/>
            <person name="Selezneva O."/>
            <person name="Akopiyan T."/>
            <person name="Lunina O."/>
        </authorList>
    </citation>
    <scope>NUCLEOTIDE SEQUENCE [LARGE SCALE GENOMIC DNA]</scope>
    <source>
        <strain evidence="1 5">GrTcv12</strain>
    </source>
</reference>
<dbReference type="SUPFAM" id="SSF69754">
    <property type="entry name" value="Ribosome binding protein Y (YfiA homologue)"/>
    <property type="match status" value="1"/>
</dbReference>
<proteinExistence type="predicted"/>
<reference evidence="3 4" key="1">
    <citation type="submission" date="2018-12" db="EMBL/GenBank/DDBJ databases">
        <authorList>
            <person name="Lunina O.N."/>
            <person name="Grouzdev D.S."/>
            <person name="Gorlenko V.M."/>
            <person name="Savvichev A.S."/>
        </authorList>
    </citation>
    <scope>NUCLEOTIDE SEQUENCE [LARGE SCALE GENOMIC DNA]</scope>
    <source>
        <strain evidence="3 4">BrKhr-17</strain>
    </source>
</reference>
<evidence type="ECO:0000313" key="1">
    <source>
        <dbReference type="EMBL" id="KAA6233039.1"/>
    </source>
</evidence>
<keyword evidence="6" id="KW-1185">Reference proteome</keyword>
<dbReference type="Proteomes" id="UP000279908">
    <property type="component" value="Unassembled WGS sequence"/>
</dbReference>
<evidence type="ECO:0000313" key="6">
    <source>
        <dbReference type="Proteomes" id="UP000489351"/>
    </source>
</evidence>
<reference evidence="2 6" key="3">
    <citation type="submission" date="2019-11" db="EMBL/GenBank/DDBJ databases">
        <title>Green- and brown-colored morphotypes of Chlorobia in the stratified aquatic ecosystems of Kandalaksha Gulf (White Sea): A model for study of the accessory genome evolution.</title>
        <authorList>
            <person name="Grouzdev D.S."/>
        </authorList>
    </citation>
    <scope>NUCLEOTIDE SEQUENCE [LARGE SCALE GENOMIC DNA]</scope>
    <source>
        <strain evidence="2 6">ZM</strain>
    </source>
</reference>
<dbReference type="OMA" id="KQCKSFE"/>
<dbReference type="Gene3D" id="3.30.160.100">
    <property type="entry name" value="Ribosome hibernation promotion factor-like"/>
    <property type="match status" value="1"/>
</dbReference>
<protein>
    <submittedName>
        <fullName evidence="2">Fis family transcriptional regulator</fullName>
    </submittedName>
    <submittedName>
        <fullName evidence="3">Ribosome-associated translation inhibitor RaiA</fullName>
    </submittedName>
</protein>
<dbReference type="EMBL" id="RXYK01000003">
    <property type="protein sequence ID" value="RTY39178.1"/>
    <property type="molecule type" value="Genomic_DNA"/>
</dbReference>
<dbReference type="CDD" id="cd00552">
    <property type="entry name" value="RaiA"/>
    <property type="match status" value="1"/>
</dbReference>
<accession>A0A3S0U232</accession>
<name>A0A3S0U232_CHLPH</name>
<dbReference type="Pfam" id="PF02482">
    <property type="entry name" value="Ribosomal_S30AE"/>
    <property type="match status" value="1"/>
</dbReference>
<organism evidence="3 4">
    <name type="scientific">Chlorobium phaeovibrioides</name>
    <dbReference type="NCBI Taxonomy" id="1094"/>
    <lineage>
        <taxon>Bacteria</taxon>
        <taxon>Pseudomonadati</taxon>
        <taxon>Chlorobiota</taxon>
        <taxon>Chlorobiia</taxon>
        <taxon>Chlorobiales</taxon>
        <taxon>Chlorobiaceae</taxon>
        <taxon>Chlorobium/Pelodictyon group</taxon>
        <taxon>Chlorobium</taxon>
    </lineage>
</organism>
<dbReference type="RefSeq" id="WP_011890647.1">
    <property type="nucleotide sequence ID" value="NZ_CP041698.1"/>
</dbReference>
<evidence type="ECO:0000313" key="4">
    <source>
        <dbReference type="Proteomes" id="UP000279908"/>
    </source>
</evidence>